<dbReference type="PANTHER" id="PTHR11986:SF79">
    <property type="entry name" value="ACETYLORNITHINE AMINOTRANSFERASE, MITOCHONDRIAL"/>
    <property type="match status" value="1"/>
</dbReference>
<dbReference type="InterPro" id="IPR050103">
    <property type="entry name" value="Class-III_PLP-dep_AT"/>
</dbReference>
<evidence type="ECO:0000256" key="4">
    <source>
        <dbReference type="ARBA" id="ARBA00022898"/>
    </source>
</evidence>
<sequence>MMLARFYRLQNTFEAPVYAGKTPVFLVMGDFKQGLEANYHGTAIMTQMLRGMWPELYAKMAECNLFRAVPVPINDPDAFAQAVAQYDDGGSKVAGFIHELVLMNYGGIRLTEEYVRRCHELCRERDIPIFVDEIQSCMWSPEIFLFREYGCRPDFVSVGKGFPAGVYPASRILTTAAMDNLNQFGALVTNGQEELASLANLITLRFAEANADHTRAVGKLWQAKLRHLVARHSRYVCRAEGDGLLGALFFADAGHAVAFCRKLGERYRIDVSAQTYKADCPPAALTKLPLIASERLLDFIASAMDITLGELERTRS</sequence>
<dbReference type="AlphaFoldDB" id="A0A645DH47"/>
<name>A0A645DH47_9ZZZZ</name>
<keyword evidence="5" id="KW-0670">Pyruvate</keyword>
<dbReference type="InterPro" id="IPR015422">
    <property type="entry name" value="PyrdxlP-dep_Trfase_small"/>
</dbReference>
<comment type="caution">
    <text evidence="5">The sequence shown here is derived from an EMBL/GenBank/DDBJ whole genome shotgun (WGS) entry which is preliminary data.</text>
</comment>
<keyword evidence="2 5" id="KW-0032">Aminotransferase</keyword>
<organism evidence="5">
    <name type="scientific">bioreactor metagenome</name>
    <dbReference type="NCBI Taxonomy" id="1076179"/>
    <lineage>
        <taxon>unclassified sequences</taxon>
        <taxon>metagenomes</taxon>
        <taxon>ecological metagenomes</taxon>
    </lineage>
</organism>
<dbReference type="Gene3D" id="3.90.1150.10">
    <property type="entry name" value="Aspartate Aminotransferase, domain 1"/>
    <property type="match status" value="1"/>
</dbReference>
<dbReference type="InterPro" id="IPR015424">
    <property type="entry name" value="PyrdxlP-dep_Trfase"/>
</dbReference>
<proteinExistence type="predicted"/>
<dbReference type="EMBL" id="VSSQ01036181">
    <property type="protein sequence ID" value="MPM88587.1"/>
    <property type="molecule type" value="Genomic_DNA"/>
</dbReference>
<evidence type="ECO:0000313" key="5">
    <source>
        <dbReference type="EMBL" id="MPM88587.1"/>
    </source>
</evidence>
<dbReference type="InterPro" id="IPR015421">
    <property type="entry name" value="PyrdxlP-dep_Trfase_major"/>
</dbReference>
<keyword evidence="3 5" id="KW-0808">Transferase</keyword>
<protein>
    <submittedName>
        <fullName evidence="5">Taurine--pyruvate aminotransferase</fullName>
        <ecNumber evidence="5">2.6.1.77</ecNumber>
    </submittedName>
</protein>
<evidence type="ECO:0000256" key="1">
    <source>
        <dbReference type="ARBA" id="ARBA00001933"/>
    </source>
</evidence>
<dbReference type="GO" id="GO:0031299">
    <property type="term" value="F:taurine-pyruvate aminotransferase activity"/>
    <property type="evidence" value="ECO:0007669"/>
    <property type="project" value="UniProtKB-EC"/>
</dbReference>
<comment type="cofactor">
    <cofactor evidence="1">
        <name>pyridoxal 5'-phosphate</name>
        <dbReference type="ChEBI" id="CHEBI:597326"/>
    </cofactor>
</comment>
<dbReference type="SUPFAM" id="SSF53383">
    <property type="entry name" value="PLP-dependent transferases"/>
    <property type="match status" value="1"/>
</dbReference>
<dbReference type="GO" id="GO:0030170">
    <property type="term" value="F:pyridoxal phosphate binding"/>
    <property type="evidence" value="ECO:0007669"/>
    <property type="project" value="InterPro"/>
</dbReference>
<dbReference type="Gene3D" id="3.40.640.10">
    <property type="entry name" value="Type I PLP-dependent aspartate aminotransferase-like (Major domain)"/>
    <property type="match status" value="1"/>
</dbReference>
<keyword evidence="4" id="KW-0663">Pyridoxal phosphate</keyword>
<evidence type="ECO:0000256" key="2">
    <source>
        <dbReference type="ARBA" id="ARBA00022576"/>
    </source>
</evidence>
<accession>A0A645DH47</accession>
<dbReference type="GO" id="GO:0042802">
    <property type="term" value="F:identical protein binding"/>
    <property type="evidence" value="ECO:0007669"/>
    <property type="project" value="TreeGrafter"/>
</dbReference>
<dbReference type="Pfam" id="PF00202">
    <property type="entry name" value="Aminotran_3"/>
    <property type="match status" value="1"/>
</dbReference>
<reference evidence="5" key="1">
    <citation type="submission" date="2019-08" db="EMBL/GenBank/DDBJ databases">
        <authorList>
            <person name="Kucharzyk K."/>
            <person name="Murdoch R.W."/>
            <person name="Higgins S."/>
            <person name="Loffler F."/>
        </authorList>
    </citation>
    <scope>NUCLEOTIDE SEQUENCE</scope>
</reference>
<dbReference type="EC" id="2.6.1.77" evidence="5"/>
<dbReference type="InterPro" id="IPR005814">
    <property type="entry name" value="Aminotrans_3"/>
</dbReference>
<evidence type="ECO:0000256" key="3">
    <source>
        <dbReference type="ARBA" id="ARBA00022679"/>
    </source>
</evidence>
<dbReference type="PANTHER" id="PTHR11986">
    <property type="entry name" value="AMINOTRANSFERASE CLASS III"/>
    <property type="match status" value="1"/>
</dbReference>
<gene>
    <name evidence="5" type="primary">tpa_1</name>
    <name evidence="5" type="ORF">SDC9_135691</name>
</gene>